<keyword evidence="2" id="KW-0472">Membrane</keyword>
<dbReference type="AlphaFoldDB" id="A0A1I5D8V9"/>
<keyword evidence="2" id="KW-1133">Transmembrane helix</keyword>
<feature type="transmembrane region" description="Helical" evidence="2">
    <location>
        <begin position="31"/>
        <end position="55"/>
    </location>
</feature>
<feature type="compositionally biased region" description="Polar residues" evidence="1">
    <location>
        <begin position="78"/>
        <end position="95"/>
    </location>
</feature>
<evidence type="ECO:0000256" key="1">
    <source>
        <dbReference type="SAM" id="MobiDB-lite"/>
    </source>
</evidence>
<keyword evidence="2" id="KW-0812">Transmembrane</keyword>
<sequence>MGRKRRTIGTPADDHYAARQPAPERSWLDRLLGNVMLVGSAFALTALVFYLFWYWQGSPSAPQDAYLSTQERKKADEQSASETAKRPQTGQQQTAPPRDAKSDDEASSNMQVLLQGPQAGKLVAPPKRNVTPGFALSPYYQAAPLEREQGMPLPPEPEPEPLPEIFRRVAVQAPTKLTLMVSKYREVDVNLAHLQASDSAKECWMAGRAAKCDKLGATALKRFIRARSVRCDWIGADGATNDEKAKEGSDSATCYLGPGIKQFKAGEPPVNVTDLASYIVRLGWAIPEEGYYQDEYFEAKQAKRGLFATKATASGSDIMARQKEADALSSSLNAQSQDIGPITAPDLLAGANAGALSIMTPPSEPEEEKELPLPPGFEMR</sequence>
<feature type="region of interest" description="Disordered" evidence="1">
    <location>
        <begin position="1"/>
        <end position="20"/>
    </location>
</feature>
<evidence type="ECO:0000256" key="2">
    <source>
        <dbReference type="SAM" id="Phobius"/>
    </source>
</evidence>
<protein>
    <recommendedName>
        <fullName evidence="5">Endonuclease YncB, thermonuclease family</fullName>
    </recommendedName>
</protein>
<proteinExistence type="predicted"/>
<dbReference type="OrthoDB" id="9810674at2"/>
<organism evidence="3 4">
    <name type="scientific">Cohaesibacter marisflavi</name>
    <dbReference type="NCBI Taxonomy" id="655353"/>
    <lineage>
        <taxon>Bacteria</taxon>
        <taxon>Pseudomonadati</taxon>
        <taxon>Pseudomonadota</taxon>
        <taxon>Alphaproteobacteria</taxon>
        <taxon>Hyphomicrobiales</taxon>
        <taxon>Cohaesibacteraceae</taxon>
    </lineage>
</organism>
<dbReference type="Proteomes" id="UP000199236">
    <property type="component" value="Unassembled WGS sequence"/>
</dbReference>
<evidence type="ECO:0008006" key="5">
    <source>
        <dbReference type="Google" id="ProtNLM"/>
    </source>
</evidence>
<dbReference type="RefSeq" id="WP_090070028.1">
    <property type="nucleotide sequence ID" value="NZ_FOVR01000002.1"/>
</dbReference>
<dbReference type="EMBL" id="FOVR01000002">
    <property type="protein sequence ID" value="SFN95610.1"/>
    <property type="molecule type" value="Genomic_DNA"/>
</dbReference>
<gene>
    <name evidence="3" type="ORF">SAMN04488056_102516</name>
</gene>
<accession>A0A1I5D8V9</accession>
<keyword evidence="4" id="KW-1185">Reference proteome</keyword>
<feature type="region of interest" description="Disordered" evidence="1">
    <location>
        <begin position="353"/>
        <end position="380"/>
    </location>
</feature>
<evidence type="ECO:0000313" key="3">
    <source>
        <dbReference type="EMBL" id="SFN95610.1"/>
    </source>
</evidence>
<feature type="region of interest" description="Disordered" evidence="1">
    <location>
        <begin position="66"/>
        <end position="109"/>
    </location>
</feature>
<evidence type="ECO:0000313" key="4">
    <source>
        <dbReference type="Proteomes" id="UP000199236"/>
    </source>
</evidence>
<name>A0A1I5D8V9_9HYPH</name>
<reference evidence="3 4" key="1">
    <citation type="submission" date="2016-10" db="EMBL/GenBank/DDBJ databases">
        <authorList>
            <person name="de Groot N.N."/>
        </authorList>
    </citation>
    <scope>NUCLEOTIDE SEQUENCE [LARGE SCALE GENOMIC DNA]</scope>
    <source>
        <strain evidence="3 4">CGMCC 1.9157</strain>
    </source>
</reference>